<dbReference type="InterPro" id="IPR006156">
    <property type="entry name" value="Dihydroneopterin_aldolase"/>
</dbReference>
<dbReference type="PANTHER" id="PTHR42844">
    <property type="entry name" value="DIHYDRONEOPTERIN ALDOLASE 1-RELATED"/>
    <property type="match status" value="1"/>
</dbReference>
<evidence type="ECO:0000313" key="9">
    <source>
        <dbReference type="Proteomes" id="UP001161390"/>
    </source>
</evidence>
<dbReference type="NCBIfam" id="TIGR00526">
    <property type="entry name" value="folB_dom"/>
    <property type="match status" value="1"/>
</dbReference>
<reference evidence="8" key="1">
    <citation type="journal article" date="2014" name="Int. J. Syst. Evol. Microbiol.">
        <title>Complete genome of a new Firmicutes species belonging to the dominant human colonic microbiota ('Ruminococcus bicirculans') reveals two chromosomes and a selective capacity to utilize plant glucans.</title>
        <authorList>
            <consortium name="NISC Comparative Sequencing Program"/>
            <person name="Wegmann U."/>
            <person name="Louis P."/>
            <person name="Goesmann A."/>
            <person name="Henrissat B."/>
            <person name="Duncan S.H."/>
            <person name="Flint H.J."/>
        </authorList>
    </citation>
    <scope>NUCLEOTIDE SEQUENCE</scope>
    <source>
        <strain evidence="8">NBRC 108216</strain>
    </source>
</reference>
<dbReference type="SUPFAM" id="SSF55620">
    <property type="entry name" value="Tetrahydrobiopterin biosynthesis enzymes-like"/>
    <property type="match status" value="1"/>
</dbReference>
<dbReference type="NCBIfam" id="TIGR00525">
    <property type="entry name" value="folB"/>
    <property type="match status" value="1"/>
</dbReference>
<sequence length="143" mass="15754">MGKRPMFRRLSRQGVGLSARYAKGKTSTRIFVRGLQIQASIGVHPHEHEQTQPVIIDIELDMGDMALPEEDRLHETLDYGLVADRAEAIALQAHVQLVETLAERIADWALSADPRVNRVAVSIAKPQALLKADAAGVEVVKSR</sequence>
<comment type="caution">
    <text evidence="8">The sequence shown here is derived from an EMBL/GenBank/DDBJ whole genome shotgun (WGS) entry which is preliminary data.</text>
</comment>
<comment type="similarity">
    <text evidence="3 6">Belongs to the DHNA family.</text>
</comment>
<proteinExistence type="inferred from homology"/>
<gene>
    <name evidence="8" type="ORF">GCM10007854_11020</name>
</gene>
<dbReference type="RefSeq" id="WP_284370452.1">
    <property type="nucleotide sequence ID" value="NZ_BSNJ01000002.1"/>
</dbReference>
<evidence type="ECO:0000256" key="5">
    <source>
        <dbReference type="ARBA" id="ARBA00023239"/>
    </source>
</evidence>
<dbReference type="InterPro" id="IPR043133">
    <property type="entry name" value="GTP-CH-I_C/QueF"/>
</dbReference>
<dbReference type="EMBL" id="BSNJ01000002">
    <property type="protein sequence ID" value="GLQ20147.1"/>
    <property type="molecule type" value="Genomic_DNA"/>
</dbReference>
<keyword evidence="4 6" id="KW-0289">Folate biosynthesis</keyword>
<organism evidence="8 9">
    <name type="scientific">Algimonas porphyrae</name>
    <dbReference type="NCBI Taxonomy" id="1128113"/>
    <lineage>
        <taxon>Bacteria</taxon>
        <taxon>Pseudomonadati</taxon>
        <taxon>Pseudomonadota</taxon>
        <taxon>Alphaproteobacteria</taxon>
        <taxon>Maricaulales</taxon>
        <taxon>Robiginitomaculaceae</taxon>
        <taxon>Algimonas</taxon>
    </lineage>
</organism>
<dbReference type="EC" id="4.1.2.25" evidence="6"/>
<keyword evidence="5 6" id="KW-0456">Lyase</keyword>
<name>A0ABQ5UZJ9_9PROT</name>
<evidence type="ECO:0000256" key="1">
    <source>
        <dbReference type="ARBA" id="ARBA00001353"/>
    </source>
</evidence>
<accession>A0ABQ5UZJ9</accession>
<comment type="function">
    <text evidence="6">Catalyzes the conversion of 7,8-dihydroneopterin to 6-hydroxymethyl-7,8-dihydropterin.</text>
</comment>
<protein>
    <recommendedName>
        <fullName evidence="6">7,8-dihydroneopterin aldolase</fullName>
        <ecNumber evidence="6">4.1.2.25</ecNumber>
    </recommendedName>
</protein>
<evidence type="ECO:0000256" key="2">
    <source>
        <dbReference type="ARBA" id="ARBA00005013"/>
    </source>
</evidence>
<feature type="domain" description="Dihydroneopterin aldolase/epimerase" evidence="7">
    <location>
        <begin position="30"/>
        <end position="141"/>
    </location>
</feature>
<dbReference type="Pfam" id="PF02152">
    <property type="entry name" value="FolB"/>
    <property type="match status" value="1"/>
</dbReference>
<evidence type="ECO:0000256" key="4">
    <source>
        <dbReference type="ARBA" id="ARBA00022909"/>
    </source>
</evidence>
<dbReference type="SMART" id="SM00905">
    <property type="entry name" value="FolB"/>
    <property type="match status" value="1"/>
</dbReference>
<dbReference type="InterPro" id="IPR006157">
    <property type="entry name" value="FolB_dom"/>
</dbReference>
<comment type="catalytic activity">
    <reaction evidence="1 6">
        <text>7,8-dihydroneopterin = 6-hydroxymethyl-7,8-dihydropterin + glycolaldehyde</text>
        <dbReference type="Rhea" id="RHEA:10540"/>
        <dbReference type="ChEBI" id="CHEBI:17001"/>
        <dbReference type="ChEBI" id="CHEBI:17071"/>
        <dbReference type="ChEBI" id="CHEBI:44841"/>
        <dbReference type="EC" id="4.1.2.25"/>
    </reaction>
</comment>
<dbReference type="Gene3D" id="3.30.1130.10">
    <property type="match status" value="1"/>
</dbReference>
<keyword evidence="9" id="KW-1185">Reference proteome</keyword>
<evidence type="ECO:0000256" key="6">
    <source>
        <dbReference type="RuleBase" id="RU362079"/>
    </source>
</evidence>
<evidence type="ECO:0000313" key="8">
    <source>
        <dbReference type="EMBL" id="GLQ20147.1"/>
    </source>
</evidence>
<evidence type="ECO:0000256" key="3">
    <source>
        <dbReference type="ARBA" id="ARBA00005708"/>
    </source>
</evidence>
<dbReference type="PANTHER" id="PTHR42844:SF1">
    <property type="entry name" value="DIHYDRONEOPTERIN ALDOLASE 1-RELATED"/>
    <property type="match status" value="1"/>
</dbReference>
<comment type="pathway">
    <text evidence="2 6">Cofactor biosynthesis; tetrahydrofolate biosynthesis; 2-amino-4-hydroxy-6-hydroxymethyl-7,8-dihydropteridine diphosphate from 7,8-dihydroneopterin triphosphate: step 3/4.</text>
</comment>
<dbReference type="Proteomes" id="UP001161390">
    <property type="component" value="Unassembled WGS sequence"/>
</dbReference>
<reference evidence="8" key="2">
    <citation type="submission" date="2023-01" db="EMBL/GenBank/DDBJ databases">
        <title>Draft genome sequence of Algimonas porphyrae strain NBRC 108216.</title>
        <authorList>
            <person name="Sun Q."/>
            <person name="Mori K."/>
        </authorList>
    </citation>
    <scope>NUCLEOTIDE SEQUENCE</scope>
    <source>
        <strain evidence="8">NBRC 108216</strain>
    </source>
</reference>
<evidence type="ECO:0000259" key="7">
    <source>
        <dbReference type="SMART" id="SM00905"/>
    </source>
</evidence>